<organism evidence="4 5">
    <name type="scientific">Mya arenaria</name>
    <name type="common">Soft-shell clam</name>
    <dbReference type="NCBI Taxonomy" id="6604"/>
    <lineage>
        <taxon>Eukaryota</taxon>
        <taxon>Metazoa</taxon>
        <taxon>Spiralia</taxon>
        <taxon>Lophotrochozoa</taxon>
        <taxon>Mollusca</taxon>
        <taxon>Bivalvia</taxon>
        <taxon>Autobranchia</taxon>
        <taxon>Heteroconchia</taxon>
        <taxon>Euheterodonta</taxon>
        <taxon>Imparidentia</taxon>
        <taxon>Neoheterodontei</taxon>
        <taxon>Myida</taxon>
        <taxon>Myoidea</taxon>
        <taxon>Myidae</taxon>
        <taxon>Mya</taxon>
    </lineage>
</organism>
<evidence type="ECO:0000259" key="3">
    <source>
        <dbReference type="Pfam" id="PF21530"/>
    </source>
</evidence>
<dbReference type="PANTHER" id="PTHR47642">
    <property type="entry name" value="ATP-DEPENDENT DNA HELICASE"/>
    <property type="match status" value="1"/>
</dbReference>
<feature type="non-terminal residue" evidence="4">
    <location>
        <position position="471"/>
    </location>
</feature>
<keyword evidence="1" id="KW-0067">ATP-binding</keyword>
<feature type="domain" description="DNA helicase Pif1-like DEAD-box helicase" evidence="2">
    <location>
        <begin position="71"/>
        <end position="259"/>
    </location>
</feature>
<keyword evidence="5" id="KW-1185">Reference proteome</keyword>
<evidence type="ECO:0000313" key="5">
    <source>
        <dbReference type="Proteomes" id="UP001164746"/>
    </source>
</evidence>
<dbReference type="Proteomes" id="UP001164746">
    <property type="component" value="Chromosome 8"/>
</dbReference>
<feature type="domain" description="DNA helicase Pif1-like 2B" evidence="3">
    <location>
        <begin position="355"/>
        <end position="376"/>
    </location>
</feature>
<dbReference type="Gene3D" id="3.40.50.300">
    <property type="entry name" value="P-loop containing nucleotide triphosphate hydrolases"/>
    <property type="match status" value="1"/>
</dbReference>
<evidence type="ECO:0000313" key="4">
    <source>
        <dbReference type="EMBL" id="WAR12839.1"/>
    </source>
</evidence>
<comment type="similarity">
    <text evidence="1">Belongs to the helicase family.</text>
</comment>
<keyword evidence="1" id="KW-0378">Hydrolase</keyword>
<accession>A0ABY7EUP8</accession>
<keyword evidence="1" id="KW-0227">DNA damage</keyword>
<keyword evidence="1" id="KW-0234">DNA repair</keyword>
<comment type="catalytic activity">
    <reaction evidence="1">
        <text>ATP + H2O = ADP + phosphate + H(+)</text>
        <dbReference type="Rhea" id="RHEA:13065"/>
        <dbReference type="ChEBI" id="CHEBI:15377"/>
        <dbReference type="ChEBI" id="CHEBI:15378"/>
        <dbReference type="ChEBI" id="CHEBI:30616"/>
        <dbReference type="ChEBI" id="CHEBI:43474"/>
        <dbReference type="ChEBI" id="CHEBI:456216"/>
        <dbReference type="EC" id="5.6.2.3"/>
    </reaction>
</comment>
<evidence type="ECO:0000256" key="1">
    <source>
        <dbReference type="RuleBase" id="RU363044"/>
    </source>
</evidence>
<dbReference type="Pfam" id="PF21530">
    <property type="entry name" value="Pif1_2B_dom"/>
    <property type="match status" value="1"/>
</dbReference>
<proteinExistence type="inferred from homology"/>
<dbReference type="PANTHER" id="PTHR47642:SF6">
    <property type="entry name" value="ATP-DEPENDENT DNA HELICASE"/>
    <property type="match status" value="1"/>
</dbReference>
<dbReference type="Pfam" id="PF05970">
    <property type="entry name" value="PIF1"/>
    <property type="match status" value="1"/>
</dbReference>
<dbReference type="InterPro" id="IPR051055">
    <property type="entry name" value="PIF1_helicase"/>
</dbReference>
<keyword evidence="1" id="KW-0233">DNA recombination</keyword>
<gene>
    <name evidence="4" type="ORF">MAR_027019</name>
</gene>
<comment type="cofactor">
    <cofactor evidence="1">
        <name>Mg(2+)</name>
        <dbReference type="ChEBI" id="CHEBI:18420"/>
    </cofactor>
</comment>
<protein>
    <recommendedName>
        <fullName evidence="1">ATP-dependent DNA helicase</fullName>
        <ecNumber evidence="1">5.6.2.3</ecNumber>
    </recommendedName>
</protein>
<reference evidence="4" key="1">
    <citation type="submission" date="2022-11" db="EMBL/GenBank/DDBJ databases">
        <title>Centuries of genome instability and evolution in soft-shell clam transmissible cancer (bioRxiv).</title>
        <authorList>
            <person name="Hart S.F.M."/>
            <person name="Yonemitsu M.A."/>
            <person name="Giersch R.M."/>
            <person name="Beal B.F."/>
            <person name="Arriagada G."/>
            <person name="Davis B.W."/>
            <person name="Ostrander E.A."/>
            <person name="Goff S.P."/>
            <person name="Metzger M.J."/>
        </authorList>
    </citation>
    <scope>NUCLEOTIDE SEQUENCE</scope>
    <source>
        <strain evidence="4">MELC-2E11</strain>
        <tissue evidence="4">Siphon/mantle</tissue>
    </source>
</reference>
<dbReference type="EMBL" id="CP111019">
    <property type="protein sequence ID" value="WAR12839.1"/>
    <property type="molecule type" value="Genomic_DNA"/>
</dbReference>
<dbReference type="EC" id="5.6.2.3" evidence="1"/>
<dbReference type="InterPro" id="IPR010285">
    <property type="entry name" value="DNA_helicase_pif1-like_DEAD"/>
</dbReference>
<dbReference type="InterPro" id="IPR027417">
    <property type="entry name" value="P-loop_NTPase"/>
</dbReference>
<dbReference type="CDD" id="cd18809">
    <property type="entry name" value="SF1_C_RecD"/>
    <property type="match status" value="1"/>
</dbReference>
<dbReference type="InterPro" id="IPR049163">
    <property type="entry name" value="Pif1-like_2B_dom"/>
</dbReference>
<sequence>MRRLRLAEAELEEQNDIFTSGYIDINTHTPSPDANLYTHTYNDFDTETLHFHQTSACSLSEAEFELSCQKLTDCQRNALHVVKKHFSEQSHVPLRMFVTGDAGVGKSFLLKLIVAFLQLNTPVTCAVSPVKCCSPTGTAARLINGQTIHSLLRIPADKYLNYAGLTSFQLRSLQNQFVGVNTIIIDEVSMVSDRMFTFISRRLCEITGNSSPFGGLNIILFGDFFQIKSVCGSFVFHNKVLWELFFPVFLRQNVRQSQDIQYIDLLNRARVGMLNRDDIVLLKSRLDIALSHPSSLCIFPTRSSVREHNQQVTAEHYFSTDDSNAGEPCDSVFIPEDDRDAGNLPHHLDISNQSGVMLLRNLDISRGLVNGHVQQISVIFDEPANNMVAIETMEHKFVYAGRSIVRKSFPLSLCWACTIHKVQGLSTSSCSLDLGSSVFQPGVAYVALSRVTHLTVTFYIAIFVTSFILPI</sequence>
<dbReference type="SUPFAM" id="SSF52540">
    <property type="entry name" value="P-loop containing nucleoside triphosphate hydrolases"/>
    <property type="match status" value="2"/>
</dbReference>
<keyword evidence="1" id="KW-0547">Nucleotide-binding</keyword>
<keyword evidence="1" id="KW-0347">Helicase</keyword>
<evidence type="ECO:0000259" key="2">
    <source>
        <dbReference type="Pfam" id="PF05970"/>
    </source>
</evidence>
<name>A0ABY7EUP8_MYAAR</name>